<dbReference type="Pfam" id="PF02585">
    <property type="entry name" value="PIG-L"/>
    <property type="match status" value="1"/>
</dbReference>
<organism evidence="4 5">
    <name type="scientific">Nematocida ausubeli (strain ATCC PRA-371 / ERTm2)</name>
    <name type="common">Nematode killer fungus</name>
    <dbReference type="NCBI Taxonomy" id="1913371"/>
    <lineage>
        <taxon>Eukaryota</taxon>
        <taxon>Fungi</taxon>
        <taxon>Fungi incertae sedis</taxon>
        <taxon>Microsporidia</taxon>
        <taxon>Nematocida</taxon>
    </lineage>
</organism>
<dbReference type="InterPro" id="IPR024078">
    <property type="entry name" value="LmbE-like_dom_sf"/>
</dbReference>
<evidence type="ECO:0000256" key="1">
    <source>
        <dbReference type="ARBA" id="ARBA00006066"/>
    </source>
</evidence>
<keyword evidence="3" id="KW-0472">Membrane</keyword>
<dbReference type="AlphaFoldDB" id="A0A086J1R3"/>
<comment type="caution">
    <text evidence="4">The sequence shown here is derived from an EMBL/GenBank/DDBJ whole genome shotgun (WGS) entry which is preliminary data.</text>
</comment>
<evidence type="ECO:0000313" key="4">
    <source>
        <dbReference type="EMBL" id="KFG26081.1"/>
    </source>
</evidence>
<evidence type="ECO:0000256" key="2">
    <source>
        <dbReference type="ARBA" id="ARBA00012176"/>
    </source>
</evidence>
<feature type="transmembrane region" description="Helical" evidence="3">
    <location>
        <begin position="6"/>
        <end position="25"/>
    </location>
</feature>
<gene>
    <name evidence="4" type="ORF">NESG_01196</name>
</gene>
<dbReference type="SUPFAM" id="SSF102588">
    <property type="entry name" value="LmbE-like"/>
    <property type="match status" value="1"/>
</dbReference>
<dbReference type="PANTHER" id="PTHR12993:SF11">
    <property type="entry name" value="N-ACETYLGLUCOSAMINYL-PHOSPHATIDYLINOSITOL DE-N-ACETYLASE"/>
    <property type="match status" value="1"/>
</dbReference>
<accession>A0A086J1R3</accession>
<dbReference type="PANTHER" id="PTHR12993">
    <property type="entry name" value="N-ACETYLGLUCOSAMINYL-PHOSPHATIDYLINOSITOL DE-N-ACETYLASE-RELATED"/>
    <property type="match status" value="1"/>
</dbReference>
<dbReference type="HOGENOM" id="CLU_034979_2_0_1"/>
<reference evidence="4 5" key="1">
    <citation type="journal article" date="2014" name="Genome Announc.">
        <title>Genome Sequence of the Microsporidian Species Nematocida sp1 Strain ERTm6 (ATCC PRA-372).</title>
        <authorList>
            <person name="Bakowski M.A."/>
            <person name="Priest M."/>
            <person name="Young S."/>
            <person name="Cuomo C.A."/>
            <person name="Troemel E.R."/>
        </authorList>
    </citation>
    <scope>NUCLEOTIDE SEQUENCE [LARGE SCALE GENOMIC DNA]</scope>
    <source>
        <strain evidence="4 5">ERTm6</strain>
    </source>
</reference>
<protein>
    <recommendedName>
        <fullName evidence="2">N-acetylglucosaminylphosphatidylinositol deacetylase</fullName>
        <ecNumber evidence="2">3.5.1.89</ecNumber>
    </recommendedName>
</protein>
<dbReference type="RefSeq" id="XP_052904636.1">
    <property type="nucleotide sequence ID" value="XM_053048831.1"/>
</dbReference>
<keyword evidence="5" id="KW-1185">Reference proteome</keyword>
<comment type="similarity">
    <text evidence="1">Belongs to the PIGL family.</text>
</comment>
<dbReference type="GO" id="GO:0000225">
    <property type="term" value="F:N-acetylglucosaminylphosphatidylinositol deacetylase activity"/>
    <property type="evidence" value="ECO:0007669"/>
    <property type="project" value="UniProtKB-EC"/>
</dbReference>
<dbReference type="InterPro" id="IPR003737">
    <property type="entry name" value="GlcNAc_PI_deacetylase-related"/>
</dbReference>
<dbReference type="GeneID" id="77676169"/>
<evidence type="ECO:0000313" key="5">
    <source>
        <dbReference type="Proteomes" id="UP000054524"/>
    </source>
</evidence>
<dbReference type="EMBL" id="AKIJ01000003">
    <property type="protein sequence ID" value="KFG26081.1"/>
    <property type="molecule type" value="Genomic_DNA"/>
</dbReference>
<dbReference type="Gene3D" id="3.40.50.10320">
    <property type="entry name" value="LmbE-like"/>
    <property type="match status" value="1"/>
</dbReference>
<feature type="transmembrane region" description="Helical" evidence="3">
    <location>
        <begin position="211"/>
        <end position="230"/>
    </location>
</feature>
<keyword evidence="3" id="KW-1133">Transmembrane helix</keyword>
<dbReference type="Proteomes" id="UP000054524">
    <property type="component" value="Unassembled WGS sequence"/>
</dbReference>
<sequence>MIQVFLSVLLVRIITVHILHIMNFYKLDRSLRYLLVIAHPDDESMFFGPFLTKILANKGSISIVVCTGGDKGGDKEVRSKEMERLCASHKVPLFMLEYPDSELAVTNKLMSSLEEIYRKTQSTALVTFDASGVSRHCDHITCCELGDALAKKVNTEHLYNLVSLTLIEKYIFPLLAVFRLGSSPDTDILITSSATESIKNRKRMRYHTSQLLWYRYLYIVFSCYMDFIILRKKIHK</sequence>
<dbReference type="GO" id="GO:0005783">
    <property type="term" value="C:endoplasmic reticulum"/>
    <property type="evidence" value="ECO:0007669"/>
    <property type="project" value="TreeGrafter"/>
</dbReference>
<name>A0A086J1R3_NEMA1</name>
<keyword evidence="3" id="KW-0812">Transmembrane</keyword>
<dbReference type="EC" id="3.5.1.89" evidence="2"/>
<proteinExistence type="inferred from homology"/>
<evidence type="ECO:0000256" key="3">
    <source>
        <dbReference type="SAM" id="Phobius"/>
    </source>
</evidence>